<keyword evidence="2" id="KW-0472">Membrane</keyword>
<dbReference type="Proteomes" id="UP000694580">
    <property type="component" value="Chromosome 2"/>
</dbReference>
<dbReference type="Gene3D" id="1.10.287.210">
    <property type="match status" value="1"/>
</dbReference>
<dbReference type="InterPro" id="IPR018154">
    <property type="entry name" value="TLV/ENV_coat_polyprotein"/>
</dbReference>
<dbReference type="PANTHER" id="PTHR10424:SF80">
    <property type="entry name" value="ENVELOPE GLYCOPROTEIN"/>
    <property type="match status" value="1"/>
</dbReference>
<reference evidence="3" key="2">
    <citation type="submission" date="2025-08" db="UniProtKB">
        <authorList>
            <consortium name="Ensembl"/>
        </authorList>
    </citation>
    <scope>IDENTIFICATION</scope>
</reference>
<dbReference type="PANTHER" id="PTHR10424">
    <property type="entry name" value="VIRAL ENVELOPE PROTEIN"/>
    <property type="match status" value="1"/>
</dbReference>
<evidence type="ECO:0000256" key="2">
    <source>
        <dbReference type="SAM" id="Phobius"/>
    </source>
</evidence>
<organism evidence="3 4">
    <name type="scientific">Denticeps clupeoides</name>
    <name type="common">denticle herring</name>
    <dbReference type="NCBI Taxonomy" id="299321"/>
    <lineage>
        <taxon>Eukaryota</taxon>
        <taxon>Metazoa</taxon>
        <taxon>Chordata</taxon>
        <taxon>Craniata</taxon>
        <taxon>Vertebrata</taxon>
        <taxon>Euteleostomi</taxon>
        <taxon>Actinopterygii</taxon>
        <taxon>Neopterygii</taxon>
        <taxon>Teleostei</taxon>
        <taxon>Clupei</taxon>
        <taxon>Clupeiformes</taxon>
        <taxon>Denticipitoidei</taxon>
        <taxon>Denticipitidae</taxon>
        <taxon>Denticeps</taxon>
    </lineage>
</organism>
<accession>A0AAY4E1F4</accession>
<feature type="compositionally biased region" description="Low complexity" evidence="1">
    <location>
        <begin position="51"/>
        <end position="73"/>
    </location>
</feature>
<evidence type="ECO:0000313" key="4">
    <source>
        <dbReference type="Proteomes" id="UP000694580"/>
    </source>
</evidence>
<name>A0AAY4E1F4_9TELE</name>
<feature type="region of interest" description="Disordered" evidence="1">
    <location>
        <begin position="656"/>
        <end position="688"/>
    </location>
</feature>
<feature type="transmembrane region" description="Helical" evidence="2">
    <location>
        <begin position="21"/>
        <end position="39"/>
    </location>
</feature>
<keyword evidence="2" id="KW-0812">Transmembrane</keyword>
<evidence type="ECO:0000313" key="3">
    <source>
        <dbReference type="Ensembl" id="ENSDCDP00010051189.1"/>
    </source>
</evidence>
<feature type="compositionally biased region" description="Acidic residues" evidence="1">
    <location>
        <begin position="679"/>
        <end position="688"/>
    </location>
</feature>
<proteinExistence type="predicted"/>
<dbReference type="CDD" id="cd09951">
    <property type="entry name" value="HERV-Rb-like_HR1-HR2"/>
    <property type="match status" value="1"/>
</dbReference>
<dbReference type="Pfam" id="PF00429">
    <property type="entry name" value="TLV_coat"/>
    <property type="match status" value="1"/>
</dbReference>
<feature type="region of interest" description="Disordered" evidence="1">
    <location>
        <begin position="47"/>
        <end position="83"/>
    </location>
</feature>
<dbReference type="AlphaFoldDB" id="A0AAY4E1F4"/>
<reference evidence="3 4" key="1">
    <citation type="submission" date="2020-06" db="EMBL/GenBank/DDBJ databases">
        <authorList>
            <consortium name="Wellcome Sanger Institute Data Sharing"/>
        </authorList>
    </citation>
    <scope>NUCLEOTIDE SEQUENCE [LARGE SCALE GENOMIC DNA]</scope>
</reference>
<sequence length="688" mass="76239">MDQPRPWHLFRDYGWPLRRTTCCLIFISIVTTLPILLWHEYFNQPPPSPTSNPTSTPNSTPSLTSGTPSTYPPSRRRRTADLPTGASQCHINHAHRSFIQVCFPINSYATISVPLTGLSFKGHRAIDYAGYPWYMTNDQLHTSWSTLVADPPGYDWSSYTATNWALHQRPLFHLIPSGLSLLITVNLTKTSLIPSDMSGDGQQSDCWLFYLRTYVRGTDAPFPIILCQEPIQVTSKPTLSTTSVSLGVSVISNLTTDDYFDLTTGISGHSNNWLLLAEATGDTTKSDCIVCLGPRPLLKVVPTPLELNFTCLIQLMTQDNLDSLCSSWDLPFPVGPKTDVPPVFDAEVARNNFTCFVNHSPGNIHVGTVNISYCVSTHNLSHSPKVDRSDIWWWCGGKTLRPTLPKNWSGICTPSTLILPVTVFPVAASEVPVSFSNAHSRLTRRSLFSLESPDTTYIDAIGIPRGVPDEYKLVNQIAAGFESILIWITPNKNVDRINYIHYNVQRLSNFTRDGFEAVHEQLKATSLMAFQNRIAVDMLLAEKGGVCSIFGDQCCTFIPNNTAPLGKLTRAVDGLRTLSAKLNEHSGIDTSMWDNMFGKYKNLAISICMALAVFSSVLILCGCCCIPCLRALLVRLIDTAIGQKVPLLLYSRLPQQDSKPQNPNNDDVNFGQLYFESSSSEEETDASI</sequence>
<feature type="compositionally biased region" description="Polar residues" evidence="1">
    <location>
        <begin position="656"/>
        <end position="667"/>
    </location>
</feature>
<evidence type="ECO:0000256" key="1">
    <source>
        <dbReference type="SAM" id="MobiDB-lite"/>
    </source>
</evidence>
<protein>
    <submittedName>
        <fullName evidence="3">Uncharacterized protein</fullName>
    </submittedName>
</protein>
<keyword evidence="2" id="KW-1133">Transmembrane helix</keyword>
<dbReference type="GeneTree" id="ENSGT00530000064449"/>
<keyword evidence="4" id="KW-1185">Reference proteome</keyword>
<feature type="transmembrane region" description="Helical" evidence="2">
    <location>
        <begin position="603"/>
        <end position="629"/>
    </location>
</feature>
<dbReference type="Ensembl" id="ENSDCDT00010061637.1">
    <property type="protein sequence ID" value="ENSDCDP00010051189.1"/>
    <property type="gene ID" value="ENSDCDG00010030197.1"/>
</dbReference>
<reference evidence="3" key="3">
    <citation type="submission" date="2025-09" db="UniProtKB">
        <authorList>
            <consortium name="Ensembl"/>
        </authorList>
    </citation>
    <scope>IDENTIFICATION</scope>
</reference>
<dbReference type="SUPFAM" id="SSF58069">
    <property type="entry name" value="Virus ectodomain"/>
    <property type="match status" value="1"/>
</dbReference>